<reference evidence="1 2" key="1">
    <citation type="submission" date="2019-08" db="EMBL/GenBank/DDBJ databases">
        <title>The genome of the soybean aphid Biotype 1, its phylome, world population structure and adaptation to the North American continent.</title>
        <authorList>
            <person name="Giordano R."/>
            <person name="Donthu R.K."/>
            <person name="Hernandez A.G."/>
            <person name="Wright C.L."/>
            <person name="Zimin A.V."/>
        </authorList>
    </citation>
    <scope>NUCLEOTIDE SEQUENCE [LARGE SCALE GENOMIC DNA]</scope>
    <source>
        <tissue evidence="1">Whole aphids</tissue>
    </source>
</reference>
<name>A0A6G0TXS4_APHGL</name>
<dbReference type="AlphaFoldDB" id="A0A6G0TXS4"/>
<accession>A0A6G0TXS4</accession>
<proteinExistence type="predicted"/>
<dbReference type="EMBL" id="VYZN01000013">
    <property type="protein sequence ID" value="KAE9540948.1"/>
    <property type="molecule type" value="Genomic_DNA"/>
</dbReference>
<dbReference type="Proteomes" id="UP000475862">
    <property type="component" value="Unassembled WGS sequence"/>
</dbReference>
<comment type="caution">
    <text evidence="1">The sequence shown here is derived from an EMBL/GenBank/DDBJ whole genome shotgun (WGS) entry which is preliminary data.</text>
</comment>
<organism evidence="1 2">
    <name type="scientific">Aphis glycines</name>
    <name type="common">Soybean aphid</name>
    <dbReference type="NCBI Taxonomy" id="307491"/>
    <lineage>
        <taxon>Eukaryota</taxon>
        <taxon>Metazoa</taxon>
        <taxon>Ecdysozoa</taxon>
        <taxon>Arthropoda</taxon>
        <taxon>Hexapoda</taxon>
        <taxon>Insecta</taxon>
        <taxon>Pterygota</taxon>
        <taxon>Neoptera</taxon>
        <taxon>Paraneoptera</taxon>
        <taxon>Hemiptera</taxon>
        <taxon>Sternorrhyncha</taxon>
        <taxon>Aphidomorpha</taxon>
        <taxon>Aphidoidea</taxon>
        <taxon>Aphididae</taxon>
        <taxon>Aphidini</taxon>
        <taxon>Aphis</taxon>
        <taxon>Aphis</taxon>
    </lineage>
</organism>
<protein>
    <submittedName>
        <fullName evidence="1">Uncharacterized protein</fullName>
    </submittedName>
</protein>
<gene>
    <name evidence="1" type="ORF">AGLY_004193</name>
</gene>
<keyword evidence="2" id="KW-1185">Reference proteome</keyword>
<evidence type="ECO:0000313" key="2">
    <source>
        <dbReference type="Proteomes" id="UP000475862"/>
    </source>
</evidence>
<evidence type="ECO:0000313" key="1">
    <source>
        <dbReference type="EMBL" id="KAE9540948.1"/>
    </source>
</evidence>
<sequence length="192" mass="21703">MTGILFNTRNISCSCDLCHINRQSLGTTPMTNNCTSIPIQRHVKLLPHQILAKCTIQSLLVNRILENPINVNCLIEQKYIDVHMIGKHVDLNFKINFVTRRIHTDQKNYFTVSMELLGPLGAKPLRGVHCSTVYMSGLIVFLNLMNSKSASVRVTRVPVELQNIQPRVIGVTYDKTLISSADAVDRFESKRK</sequence>